<protein>
    <submittedName>
        <fullName evidence="1">Zinc finger BED domain-containing protein 5-like</fullName>
    </submittedName>
</protein>
<evidence type="ECO:0000313" key="2">
    <source>
        <dbReference type="Proteomes" id="UP000478052"/>
    </source>
</evidence>
<dbReference type="PANTHER" id="PTHR45913:SF19">
    <property type="entry name" value="LOW QUALITY PROTEIN: ZINC FINGER BED DOMAIN-CONTAINING PROTEIN 5-LIKE"/>
    <property type="match status" value="1"/>
</dbReference>
<keyword evidence="2" id="KW-1185">Reference proteome</keyword>
<accession>A0A6G0VJL8</accession>
<dbReference type="AlphaFoldDB" id="A0A6G0VJL8"/>
<dbReference type="Proteomes" id="UP000478052">
    <property type="component" value="Unassembled WGS sequence"/>
</dbReference>
<dbReference type="InterPro" id="IPR012337">
    <property type="entry name" value="RNaseH-like_sf"/>
</dbReference>
<name>A0A6G0VJL8_APHCR</name>
<sequence length="307" mass="35425">MDKFLNRPKRDNLEFDSSNTVRKSKHRKYDESYMDYGFTYTVVENEERPQCVICFKVMAVESMLPNKMNRHLETVHQILKHKPRTYFKSKLKAMREQKTTFAKHAKIPSKALLASYKVAYHVAKCKKPHTIAEQLILPAAMDMVRRILDLAEDINDQLIDKLKGKDFALQLDEATDNNNDGHLICYVRFIDGGVFHEDLLFCRTIESQARAVDLFQMLDSFITENNLMWDMCCGICTDGARSMSGCYNGLQALIKKKAPFAVWTHCIIHREALASKSISPTLDEVLQSTIKIVNFVKTRPLKSRCFE</sequence>
<gene>
    <name evidence="1" type="ORF">FWK35_00037371</name>
</gene>
<dbReference type="PANTHER" id="PTHR45913">
    <property type="entry name" value="EPM2A-INTERACTING PROTEIN 1"/>
    <property type="match status" value="1"/>
</dbReference>
<evidence type="ECO:0000313" key="1">
    <source>
        <dbReference type="EMBL" id="KAF0690851.1"/>
    </source>
</evidence>
<organism evidence="1 2">
    <name type="scientific">Aphis craccivora</name>
    <name type="common">Cowpea aphid</name>
    <dbReference type="NCBI Taxonomy" id="307492"/>
    <lineage>
        <taxon>Eukaryota</taxon>
        <taxon>Metazoa</taxon>
        <taxon>Ecdysozoa</taxon>
        <taxon>Arthropoda</taxon>
        <taxon>Hexapoda</taxon>
        <taxon>Insecta</taxon>
        <taxon>Pterygota</taxon>
        <taxon>Neoptera</taxon>
        <taxon>Paraneoptera</taxon>
        <taxon>Hemiptera</taxon>
        <taxon>Sternorrhyncha</taxon>
        <taxon>Aphidomorpha</taxon>
        <taxon>Aphidoidea</taxon>
        <taxon>Aphididae</taxon>
        <taxon>Aphidini</taxon>
        <taxon>Aphis</taxon>
        <taxon>Aphis</taxon>
    </lineage>
</organism>
<dbReference type="EMBL" id="VUJU01016144">
    <property type="protein sequence ID" value="KAF0690851.1"/>
    <property type="molecule type" value="Genomic_DNA"/>
</dbReference>
<reference evidence="1 2" key="1">
    <citation type="submission" date="2019-08" db="EMBL/GenBank/DDBJ databases">
        <title>Whole genome of Aphis craccivora.</title>
        <authorList>
            <person name="Voronova N.V."/>
            <person name="Shulinski R.S."/>
            <person name="Bandarenka Y.V."/>
            <person name="Zhorov D.G."/>
            <person name="Warner D."/>
        </authorList>
    </citation>
    <scope>NUCLEOTIDE SEQUENCE [LARGE SCALE GENOMIC DNA]</scope>
    <source>
        <strain evidence="1">180601</strain>
        <tissue evidence="1">Whole Body</tissue>
    </source>
</reference>
<dbReference type="OrthoDB" id="6584965at2759"/>
<proteinExistence type="predicted"/>
<dbReference type="SUPFAM" id="SSF53098">
    <property type="entry name" value="Ribonuclease H-like"/>
    <property type="match status" value="1"/>
</dbReference>
<feature type="non-terminal residue" evidence="1">
    <location>
        <position position="307"/>
    </location>
</feature>
<comment type="caution">
    <text evidence="1">The sequence shown here is derived from an EMBL/GenBank/DDBJ whole genome shotgun (WGS) entry which is preliminary data.</text>
</comment>